<evidence type="ECO:0000259" key="23">
    <source>
        <dbReference type="Pfam" id="PF16399"/>
    </source>
</evidence>
<evidence type="ECO:0000256" key="3">
    <source>
        <dbReference type="ARBA" id="ARBA00022664"/>
    </source>
</evidence>
<dbReference type="InterPro" id="IPR027417">
    <property type="entry name" value="P-loop_NTPase"/>
</dbReference>
<dbReference type="Pfam" id="PF16399">
    <property type="entry name" value="Aquarius_N_1st"/>
    <property type="match status" value="1"/>
</dbReference>
<dbReference type="Gene3D" id="3.40.50.300">
    <property type="entry name" value="P-loop containing nucleotide triphosphate hydrolases"/>
    <property type="match status" value="2"/>
</dbReference>
<comment type="catalytic activity">
    <reaction evidence="13">
        <text>ATP + H2O = ADP + phosphate + H(+)</text>
        <dbReference type="Rhea" id="RHEA:13065"/>
        <dbReference type="ChEBI" id="CHEBI:15377"/>
        <dbReference type="ChEBI" id="CHEBI:15378"/>
        <dbReference type="ChEBI" id="CHEBI:30616"/>
        <dbReference type="ChEBI" id="CHEBI:43474"/>
        <dbReference type="ChEBI" id="CHEBI:456216"/>
        <dbReference type="EC" id="3.6.4.13"/>
    </reaction>
</comment>
<dbReference type="PANTHER" id="PTHR10887:SF5">
    <property type="entry name" value="RNA HELICASE AQUARIUS"/>
    <property type="match status" value="1"/>
</dbReference>
<dbReference type="GO" id="GO:0000398">
    <property type="term" value="P:mRNA splicing, via spliceosome"/>
    <property type="evidence" value="ECO:0007669"/>
    <property type="project" value="InterPro"/>
</dbReference>
<dbReference type="Pfam" id="PF21144">
    <property type="entry name" value="Aquarius_N_3rd"/>
    <property type="match status" value="1"/>
</dbReference>
<dbReference type="InterPro" id="IPR032174">
    <property type="entry name" value="Aquarius_N"/>
</dbReference>
<evidence type="ECO:0000256" key="9">
    <source>
        <dbReference type="ARBA" id="ARBA00022884"/>
    </source>
</evidence>
<dbReference type="PIRSF" id="PIRSF038901">
    <property type="entry name" value="AQR_cwf11"/>
    <property type="match status" value="1"/>
</dbReference>
<feature type="compositionally biased region" description="Basic and acidic residues" evidence="20">
    <location>
        <begin position="1368"/>
        <end position="1378"/>
    </location>
</feature>
<comment type="function">
    <text evidence="14">Involved in pre-mRNA splicing as component of the spliceosome. Intron-binding spliceosomal protein required to link pre-mRNA splicing and snoRNP (small nucleolar ribonucleoprotein) biogenesis. Plays a key role in position-dependent assembly of intron-encoded box C/D small snoRNP, splicing being required for snoRNP assembly. May act by helping the folding of the snoRNA sequence. Binds to intron of pre-mRNAs in a sequence-independent manner, contacting the region between snoRNA and the branchpoint of introns (40 nucleotides upstream of the branchpoint) during the late stages of splicing. Has ATP-dependent RNA helicase activity and can unwind double-stranded RNA molecules with a 3' overhang (in vitro).</text>
</comment>
<dbReference type="InterPro" id="IPR041677">
    <property type="entry name" value="DNA2/NAM7_AAA_11"/>
</dbReference>
<dbReference type="Pfam" id="PF13087">
    <property type="entry name" value="AAA_12"/>
    <property type="match status" value="1"/>
</dbReference>
<keyword evidence="11 19" id="KW-0508">mRNA splicing</keyword>
<evidence type="ECO:0000256" key="7">
    <source>
        <dbReference type="ARBA" id="ARBA00022806"/>
    </source>
</evidence>
<evidence type="ECO:0000313" key="26">
    <source>
        <dbReference type="EMBL" id="CAB3222691.1"/>
    </source>
</evidence>
<evidence type="ECO:0000256" key="14">
    <source>
        <dbReference type="ARBA" id="ARBA00057313"/>
    </source>
</evidence>
<dbReference type="CDD" id="cd17935">
    <property type="entry name" value="EEXXQc_AQR"/>
    <property type="match status" value="1"/>
</dbReference>
<name>A0A6F9D789_9ASCI</name>
<dbReference type="GO" id="GO:0005524">
    <property type="term" value="F:ATP binding"/>
    <property type="evidence" value="ECO:0007669"/>
    <property type="project" value="UniProtKB-KW"/>
</dbReference>
<dbReference type="InterPro" id="IPR026300">
    <property type="entry name" value="CWF11_fam"/>
</dbReference>
<feature type="domain" description="DNA2/NAM7 helicase helicase" evidence="21">
    <location>
        <begin position="764"/>
        <end position="1059"/>
    </location>
</feature>
<keyword evidence="7" id="KW-0347">Helicase</keyword>
<evidence type="ECO:0000259" key="25">
    <source>
        <dbReference type="Pfam" id="PF21144"/>
    </source>
</evidence>
<comment type="subunit">
    <text evidence="16">Identified in the spliceosome C complex. Component of the XAB2 complex, a multimeric protein complex composed of XAB2, PRPF19, AQR, ZNF830, ISY1, and PPIE. Identified in a pentameric intron-binding (IB) complex composed of AQR, XAB2, ISY1, ZNF830 and PPIE that is incorporated into the spliceosome as a preassembled complex. The IB complex does not contain PRPF19. Within the spliceosome, interacts with SNRPA1, SF3B1, SF3B3, SF3A1 and SF3A2.</text>
</comment>
<evidence type="ECO:0000256" key="18">
    <source>
        <dbReference type="ARBA" id="ARBA00083796"/>
    </source>
</evidence>
<feature type="domain" description="RNA helicase aquarius beta-barrel" evidence="24">
    <location>
        <begin position="474"/>
        <end position="640"/>
    </location>
</feature>
<evidence type="ECO:0000256" key="17">
    <source>
        <dbReference type="ARBA" id="ARBA00069875"/>
    </source>
</evidence>
<protein>
    <recommendedName>
        <fullName evidence="17">RNA helicase aquarius</fullName>
        <ecNumber evidence="2">3.6.4.13</ecNumber>
    </recommendedName>
    <alternativeName>
        <fullName evidence="18">Intron-binding protein of 160 kDa</fullName>
    </alternativeName>
</protein>
<dbReference type="GO" id="GO:0003724">
    <property type="term" value="F:RNA helicase activity"/>
    <property type="evidence" value="ECO:0007669"/>
    <property type="project" value="UniProtKB-EC"/>
</dbReference>
<organism evidence="26">
    <name type="scientific">Phallusia mammillata</name>
    <dbReference type="NCBI Taxonomy" id="59560"/>
    <lineage>
        <taxon>Eukaryota</taxon>
        <taxon>Metazoa</taxon>
        <taxon>Chordata</taxon>
        <taxon>Tunicata</taxon>
        <taxon>Ascidiacea</taxon>
        <taxon>Phlebobranchia</taxon>
        <taxon>Ascidiidae</taxon>
        <taxon>Phallusia</taxon>
    </lineage>
</organism>
<evidence type="ECO:0000256" key="2">
    <source>
        <dbReference type="ARBA" id="ARBA00012552"/>
    </source>
</evidence>
<feature type="domain" description="RNA helicase aquarius insertion" evidence="25">
    <location>
        <begin position="690"/>
        <end position="733"/>
    </location>
</feature>
<dbReference type="EC" id="3.6.4.13" evidence="2"/>
<dbReference type="SUPFAM" id="SSF52540">
    <property type="entry name" value="P-loop containing nucleoside triphosphate hydrolases"/>
    <property type="match status" value="1"/>
</dbReference>
<evidence type="ECO:0000259" key="22">
    <source>
        <dbReference type="Pfam" id="PF13087"/>
    </source>
</evidence>
<reference evidence="26" key="1">
    <citation type="submission" date="2020-04" db="EMBL/GenBank/DDBJ databases">
        <authorList>
            <person name="Neveu A P."/>
        </authorList>
    </citation>
    <scope>NUCLEOTIDE SEQUENCE</scope>
    <source>
        <tissue evidence="26">Whole embryo</tissue>
    </source>
</reference>
<feature type="region of interest" description="Disordered" evidence="20">
    <location>
        <begin position="1361"/>
        <end position="1415"/>
    </location>
</feature>
<evidence type="ECO:0000256" key="4">
    <source>
        <dbReference type="ARBA" id="ARBA00022728"/>
    </source>
</evidence>
<accession>A0A6F9D789</accession>
<keyword evidence="3 19" id="KW-0507">mRNA processing</keyword>
<feature type="domain" description="DNA2/NAM7 helicase-like C-terminal" evidence="22">
    <location>
        <begin position="1069"/>
        <end position="1259"/>
    </location>
</feature>
<evidence type="ECO:0000259" key="24">
    <source>
        <dbReference type="Pfam" id="PF21143"/>
    </source>
</evidence>
<dbReference type="InterPro" id="IPR045055">
    <property type="entry name" value="DNA2/NAM7-like"/>
</dbReference>
<evidence type="ECO:0000256" key="20">
    <source>
        <dbReference type="SAM" id="MobiDB-lite"/>
    </source>
</evidence>
<dbReference type="PANTHER" id="PTHR10887">
    <property type="entry name" value="DNA2/NAM7 HELICASE FAMILY"/>
    <property type="match status" value="1"/>
</dbReference>
<dbReference type="CDD" id="cd18808">
    <property type="entry name" value="SF1_C_Upf1"/>
    <property type="match status" value="1"/>
</dbReference>
<evidence type="ECO:0000256" key="16">
    <source>
        <dbReference type="ARBA" id="ARBA00063921"/>
    </source>
</evidence>
<dbReference type="GO" id="GO:0003729">
    <property type="term" value="F:mRNA binding"/>
    <property type="evidence" value="ECO:0007669"/>
    <property type="project" value="TreeGrafter"/>
</dbReference>
<dbReference type="GO" id="GO:0071013">
    <property type="term" value="C:catalytic step 2 spliceosome"/>
    <property type="evidence" value="ECO:0007669"/>
    <property type="project" value="TreeGrafter"/>
</dbReference>
<keyword evidence="10" id="KW-0007">Acetylation</keyword>
<dbReference type="InterPro" id="IPR041679">
    <property type="entry name" value="DNA2/NAM7-like_C"/>
</dbReference>
<feature type="compositionally biased region" description="Acidic residues" evidence="20">
    <location>
        <begin position="1393"/>
        <end position="1415"/>
    </location>
</feature>
<evidence type="ECO:0000256" key="6">
    <source>
        <dbReference type="ARBA" id="ARBA00022801"/>
    </source>
</evidence>
<gene>
    <name evidence="26" type="primary">Aqr</name>
</gene>
<feature type="domain" description="RNA helicase aquarius N-terminal" evidence="23">
    <location>
        <begin position="19"/>
        <end position="396"/>
    </location>
</feature>
<evidence type="ECO:0000256" key="11">
    <source>
        <dbReference type="ARBA" id="ARBA00023187"/>
    </source>
</evidence>
<evidence type="ECO:0000256" key="5">
    <source>
        <dbReference type="ARBA" id="ARBA00022741"/>
    </source>
</evidence>
<dbReference type="InterPro" id="IPR048967">
    <property type="entry name" value="Aquarius_insert"/>
</dbReference>
<keyword evidence="8" id="KW-0067">ATP-binding</keyword>
<evidence type="ECO:0000259" key="21">
    <source>
        <dbReference type="Pfam" id="PF13086"/>
    </source>
</evidence>
<evidence type="ECO:0000256" key="8">
    <source>
        <dbReference type="ARBA" id="ARBA00022840"/>
    </source>
</evidence>
<keyword evidence="4" id="KW-0747">Spliceosome</keyword>
<evidence type="ECO:0000256" key="13">
    <source>
        <dbReference type="ARBA" id="ARBA00047984"/>
    </source>
</evidence>
<comment type="subcellular location">
    <subcellularLocation>
        <location evidence="1">Nucleus</location>
        <location evidence="1">Nucleoplasm</location>
    </subcellularLocation>
</comment>
<proteinExistence type="evidence at transcript level"/>
<evidence type="ECO:0000256" key="10">
    <source>
        <dbReference type="ARBA" id="ARBA00022990"/>
    </source>
</evidence>
<dbReference type="Pfam" id="PF13086">
    <property type="entry name" value="AAA_11"/>
    <property type="match status" value="1"/>
</dbReference>
<keyword evidence="12 19" id="KW-0539">Nucleus</keyword>
<evidence type="ECO:0000256" key="1">
    <source>
        <dbReference type="ARBA" id="ARBA00004642"/>
    </source>
</evidence>
<keyword evidence="9" id="KW-0694">RNA-binding</keyword>
<dbReference type="FunFam" id="3.40.50.300:FF:000396">
    <property type="entry name" value="RNA helicase aquarius"/>
    <property type="match status" value="1"/>
</dbReference>
<comment type="similarity">
    <text evidence="15 19">Belongs to the CWF11 family.</text>
</comment>
<dbReference type="Pfam" id="PF21143">
    <property type="entry name" value="Aquarius_N_2nd"/>
    <property type="match status" value="1"/>
</dbReference>
<dbReference type="InterPro" id="IPR048966">
    <property type="entry name" value="Aquarius_b-barrel"/>
</dbReference>
<sequence length="1415" mass="163361">MATRTAAAPTTNQMLTDILSKLAVANWSANAIKEEVKFDINIVRNIFDNELAVTNFSTRRIMILEFSQYLENYLWPRYSPELSCHAYIMSIACMVNEKYRENVPAWGVFKKSPANFDHLFHSVMKTVLDDSVELTHRTVLITFLDHCYNSLEIDVVRQQVQKTVSLAMWQSLYPSRLQEKLKTSAKLRKVWKSILKKDAKADEATQEKNTFERTFLNSLIEKFCEMIQTDDFSKDVIKYCHQFLDLIIDLDSCLPTRRWFNSLLIDSHLVIRCSQSSLYFNDDVYHQLVETLRMYSSFEVNDLTGEAMSQQEMVTAHYNKMCKLQRVAFSKFPALKNFALGTVAHVDKRDALTKHFGALEITELTRLASELNIRTLPSDSKELILEMLVAYHEKRPSQLDAINALPIYPTESVLWDENLTKTEKFVNDECLALPKLNLQFLTLHDYLLRNFNLFRLESAYEIRNDIEDSVHRMKPWKADDQACLFNGWSRMALPIQSFSVVEVAKPNIGDSAPSQVRADVSIALNVPRQTRFEWENLRKHDICFLLCVQPLLNTKPQPGMKRIPFQERFNVLVRACEVEGMLDAEGHVIEEGPDPKPELSGHMRTFRVWLDTNQYQADMQAVLKENIPDPYESFNLIVRRKPKENNFKAVLATIRGLMNTKCVVPEWLHDVLLGYGDPDAAHYSKLARTIRTLDWNDTFLSYTHLVDSFPDHKVTADSEKIQPPFKLTFDEENKKISVCSHIIPNRGPYTHNAPKRNAVPFTPTQVEAIKSGMQPGLTMVVGPPGTGKTDVAVQIISNLYHNFPEQRTLIVTHSNQALNQLFEKIMQLDIDERHLLRLGHGEEQLETEKDFSRYGRVNFVLAKRLQLLEEVGALQSSLGVAGDVSYTCETACHFFLYQVLSRWEKYERQIMESKCLDEIQSLFPFQKFFSNVPQLFKQNGFDEDWEIAEGCFRYIRNIFTQLEEFRAFELLRSGLDRSRYLLVKSAKIIAMTCTHAALKRQDLTELGFKYDNILMEEAAQILEIETFIPLLLQNPSDGYNRLKRWIMIGDHHQLPPVVKNLAFQKFSNMEQSLFSRLVRLGVPTVQLDAQGRARSSICNLYRWRYAKLGDLPHIGSHTEYRCFNPGLAFDYQVVNVEDYQGVGESEPNPYFYQNLAEAEYCVGLYMYMRLIGYPSHEITILTTYNGQKHLIRDVVKQRCGSNPMIGLPSKITTVDRFQGQQNNYIILSLVRTRHVGHLRDVRRLVVAMSRARLGLYVFARVSLFSNCFELTPAFRQLTSRPTQLQLFPAEKYPPRGERPNLQPQVVVGDMPHMHQYVYDMYLEIVQQMNKEEQLRQQRMPKPVIEATKAVEAQQKEVPIAFEIPPPEELVKEADKSVDEDVQPQPKKAKVAPDIEEGELVDQQMAEEVEAEPVAE</sequence>
<keyword evidence="5" id="KW-0547">Nucleotide-binding</keyword>
<dbReference type="GO" id="GO:0016787">
    <property type="term" value="F:hydrolase activity"/>
    <property type="evidence" value="ECO:0007669"/>
    <property type="project" value="UniProtKB-KW"/>
</dbReference>
<dbReference type="EMBL" id="LR782986">
    <property type="protein sequence ID" value="CAB3222691.1"/>
    <property type="molecule type" value="mRNA"/>
</dbReference>
<dbReference type="GO" id="GO:0005654">
    <property type="term" value="C:nucleoplasm"/>
    <property type="evidence" value="ECO:0007669"/>
    <property type="project" value="UniProtKB-SubCell"/>
</dbReference>
<evidence type="ECO:0000256" key="12">
    <source>
        <dbReference type="ARBA" id="ARBA00023242"/>
    </source>
</evidence>
<dbReference type="InterPro" id="IPR047187">
    <property type="entry name" value="SF1_C_Upf1"/>
</dbReference>
<evidence type="ECO:0000256" key="15">
    <source>
        <dbReference type="ARBA" id="ARBA00061244"/>
    </source>
</evidence>
<evidence type="ECO:0000256" key="19">
    <source>
        <dbReference type="PIRNR" id="PIRNR038901"/>
    </source>
</evidence>
<keyword evidence="6" id="KW-0378">Hydrolase</keyword>